<dbReference type="Proteomes" id="UP001597197">
    <property type="component" value="Unassembled WGS sequence"/>
</dbReference>
<protein>
    <submittedName>
        <fullName evidence="3">DUF5681 domain-containing protein</fullName>
    </submittedName>
</protein>
<sequence>MPYETGTSGNPTGRPKGSANKATAARETIAAALSGANAEKLAAQLDGLTGKDYNRCLREAS</sequence>
<dbReference type="RefSeq" id="WP_382315897.1">
    <property type="nucleotide sequence ID" value="NZ_JBHUFD010000006.1"/>
</dbReference>
<keyword evidence="4" id="KW-1185">Reference proteome</keyword>
<evidence type="ECO:0000313" key="3">
    <source>
        <dbReference type="EMBL" id="MFD1874258.1"/>
    </source>
</evidence>
<reference evidence="4" key="1">
    <citation type="journal article" date="2019" name="Int. J. Syst. Evol. Microbiol.">
        <title>The Global Catalogue of Microorganisms (GCM) 10K type strain sequencing project: providing services to taxonomists for standard genome sequencing and annotation.</title>
        <authorList>
            <consortium name="The Broad Institute Genomics Platform"/>
            <consortium name="The Broad Institute Genome Sequencing Center for Infectious Disease"/>
            <person name="Wu L."/>
            <person name="Ma J."/>
        </authorList>
    </citation>
    <scope>NUCLEOTIDE SEQUENCE [LARGE SCALE GENOMIC DNA]</scope>
    <source>
        <strain evidence="4">CGMCC 1.15795</strain>
    </source>
</reference>
<comment type="caution">
    <text evidence="3">The sequence shown here is derived from an EMBL/GenBank/DDBJ whole genome shotgun (WGS) entry which is preliminary data.</text>
</comment>
<dbReference type="InterPro" id="IPR043736">
    <property type="entry name" value="DUF5681"/>
</dbReference>
<name>A0ABW4QXE3_9BACT</name>
<proteinExistence type="predicted"/>
<evidence type="ECO:0000259" key="2">
    <source>
        <dbReference type="Pfam" id="PF18932"/>
    </source>
</evidence>
<feature type="region of interest" description="Disordered" evidence="1">
    <location>
        <begin position="1"/>
        <end position="24"/>
    </location>
</feature>
<organism evidence="3 4">
    <name type="scientific">Hymenobacter bucti</name>
    <dbReference type="NCBI Taxonomy" id="1844114"/>
    <lineage>
        <taxon>Bacteria</taxon>
        <taxon>Pseudomonadati</taxon>
        <taxon>Bacteroidota</taxon>
        <taxon>Cytophagia</taxon>
        <taxon>Cytophagales</taxon>
        <taxon>Hymenobacteraceae</taxon>
        <taxon>Hymenobacter</taxon>
    </lineage>
</organism>
<evidence type="ECO:0000256" key="1">
    <source>
        <dbReference type="SAM" id="MobiDB-lite"/>
    </source>
</evidence>
<accession>A0ABW4QXE3</accession>
<feature type="compositionally biased region" description="Polar residues" evidence="1">
    <location>
        <begin position="1"/>
        <end position="11"/>
    </location>
</feature>
<dbReference type="EMBL" id="JBHUFD010000006">
    <property type="protein sequence ID" value="MFD1874258.1"/>
    <property type="molecule type" value="Genomic_DNA"/>
</dbReference>
<dbReference type="Pfam" id="PF18932">
    <property type="entry name" value="DUF5681"/>
    <property type="match status" value="1"/>
</dbReference>
<evidence type="ECO:0000313" key="4">
    <source>
        <dbReference type="Proteomes" id="UP001597197"/>
    </source>
</evidence>
<feature type="domain" description="DUF5681" evidence="2">
    <location>
        <begin position="4"/>
        <end position="31"/>
    </location>
</feature>
<gene>
    <name evidence="3" type="ORF">ACFSDX_17570</name>
</gene>